<accession>A0AAD9QUY9</accession>
<feature type="region of interest" description="Disordered" evidence="1">
    <location>
        <begin position="1"/>
        <end position="40"/>
    </location>
</feature>
<reference evidence="2" key="1">
    <citation type="journal article" date="2023" name="G3 (Bethesda)">
        <title>Whole genome assembly and annotation of the endangered Caribbean coral Acropora cervicornis.</title>
        <authorList>
            <person name="Selwyn J.D."/>
            <person name="Vollmer S.V."/>
        </authorList>
    </citation>
    <scope>NUCLEOTIDE SEQUENCE</scope>
    <source>
        <strain evidence="2">K2</strain>
    </source>
</reference>
<feature type="region of interest" description="Disordered" evidence="1">
    <location>
        <begin position="58"/>
        <end position="109"/>
    </location>
</feature>
<evidence type="ECO:0000313" key="3">
    <source>
        <dbReference type="Proteomes" id="UP001249851"/>
    </source>
</evidence>
<protein>
    <submittedName>
        <fullName evidence="2">Uncharacterized protein</fullName>
    </submittedName>
</protein>
<dbReference type="EMBL" id="JARQWQ010000014">
    <property type="protein sequence ID" value="KAK2567576.1"/>
    <property type="molecule type" value="Genomic_DNA"/>
</dbReference>
<gene>
    <name evidence="2" type="ORF">P5673_008414</name>
</gene>
<proteinExistence type="predicted"/>
<feature type="compositionally biased region" description="Polar residues" evidence="1">
    <location>
        <begin position="77"/>
        <end position="99"/>
    </location>
</feature>
<name>A0AAD9QUY9_ACRCE</name>
<reference evidence="2" key="2">
    <citation type="journal article" date="2023" name="Science">
        <title>Genomic signatures of disease resistance in endangered staghorn corals.</title>
        <authorList>
            <person name="Vollmer S.V."/>
            <person name="Selwyn J.D."/>
            <person name="Despard B.A."/>
            <person name="Roesel C.L."/>
        </authorList>
    </citation>
    <scope>NUCLEOTIDE SEQUENCE</scope>
    <source>
        <strain evidence="2">K2</strain>
    </source>
</reference>
<dbReference type="Proteomes" id="UP001249851">
    <property type="component" value="Unassembled WGS sequence"/>
</dbReference>
<evidence type="ECO:0000256" key="1">
    <source>
        <dbReference type="SAM" id="MobiDB-lite"/>
    </source>
</evidence>
<comment type="caution">
    <text evidence="2">The sequence shown here is derived from an EMBL/GenBank/DDBJ whole genome shotgun (WGS) entry which is preliminary data.</text>
</comment>
<keyword evidence="3" id="KW-1185">Reference proteome</keyword>
<organism evidence="2 3">
    <name type="scientific">Acropora cervicornis</name>
    <name type="common">Staghorn coral</name>
    <dbReference type="NCBI Taxonomy" id="6130"/>
    <lineage>
        <taxon>Eukaryota</taxon>
        <taxon>Metazoa</taxon>
        <taxon>Cnidaria</taxon>
        <taxon>Anthozoa</taxon>
        <taxon>Hexacorallia</taxon>
        <taxon>Scleractinia</taxon>
        <taxon>Astrocoeniina</taxon>
        <taxon>Acroporidae</taxon>
        <taxon>Acropora</taxon>
    </lineage>
</organism>
<dbReference type="AlphaFoldDB" id="A0AAD9QUY9"/>
<feature type="compositionally biased region" description="Low complexity" evidence="1">
    <location>
        <begin position="1"/>
        <end position="19"/>
    </location>
</feature>
<evidence type="ECO:0000313" key="2">
    <source>
        <dbReference type="EMBL" id="KAK2567576.1"/>
    </source>
</evidence>
<sequence length="128" mass="14338">MAARVSSTSSEEMVSSSEDSASEDPINIAKGRGADLKEPENLCRLRCRVPQSATLYGLPKLHKPNIPMRPIEGLNGVNRQPSTVNRQPSTVNRQPSTGPKINRQPSKKEYFYRQMSKPKLAVKFLRYP</sequence>